<keyword evidence="2" id="KW-1185">Reference proteome</keyword>
<reference evidence="1 2" key="1">
    <citation type="submission" date="2020-04" db="EMBL/GenBank/DDBJ databases">
        <title>Description of novel Gluconacetobacter.</title>
        <authorList>
            <person name="Sombolestani A."/>
        </authorList>
    </citation>
    <scope>NUCLEOTIDE SEQUENCE [LARGE SCALE GENOMIC DNA]</scope>
    <source>
        <strain evidence="1 2">LMG 27801</strain>
    </source>
</reference>
<protein>
    <submittedName>
        <fullName evidence="1">Uncharacterized protein</fullName>
    </submittedName>
</protein>
<evidence type="ECO:0000313" key="1">
    <source>
        <dbReference type="EMBL" id="MBB2170434.1"/>
    </source>
</evidence>
<dbReference type="AlphaFoldDB" id="A0A7W4IWQ2"/>
<accession>A0A7W4IWQ2</accession>
<sequence>MRPLHNPIYTGQLRGRAIRFFAAPNGVVSLPWHSCADLVSAAGLPADAQDIFLQMTRSGSFQDSVRMVSTDAWEVLIAPHFVAQGTIGAFRQCGFLPDDGAFENEFYQAGIGATKVLQAGMSPEERFRNLIQMGRHSLGQEDEE</sequence>
<name>A0A7W4IWQ2_9PROT</name>
<organism evidence="1 2">
    <name type="scientific">Gluconacetobacter aggeris</name>
    <dbReference type="NCBI Taxonomy" id="1286186"/>
    <lineage>
        <taxon>Bacteria</taxon>
        <taxon>Pseudomonadati</taxon>
        <taxon>Pseudomonadota</taxon>
        <taxon>Alphaproteobacteria</taxon>
        <taxon>Acetobacterales</taxon>
        <taxon>Acetobacteraceae</taxon>
        <taxon>Gluconacetobacter</taxon>
    </lineage>
</organism>
<evidence type="ECO:0000313" key="2">
    <source>
        <dbReference type="Proteomes" id="UP000559860"/>
    </source>
</evidence>
<gene>
    <name evidence="1" type="ORF">HLH36_19205</name>
</gene>
<dbReference type="RefSeq" id="WP_182987874.1">
    <property type="nucleotide sequence ID" value="NZ_JABEQD010000028.1"/>
</dbReference>
<dbReference type="Proteomes" id="UP000559860">
    <property type="component" value="Unassembled WGS sequence"/>
</dbReference>
<proteinExistence type="predicted"/>
<comment type="caution">
    <text evidence="1">The sequence shown here is derived from an EMBL/GenBank/DDBJ whole genome shotgun (WGS) entry which is preliminary data.</text>
</comment>
<dbReference type="EMBL" id="JABEQD010000028">
    <property type="protein sequence ID" value="MBB2170434.1"/>
    <property type="molecule type" value="Genomic_DNA"/>
</dbReference>